<accession>A0AAU9X075</accession>
<dbReference type="Proteomes" id="UP001159428">
    <property type="component" value="Unassembled WGS sequence"/>
</dbReference>
<dbReference type="AlphaFoldDB" id="A0AAU9X075"/>
<evidence type="ECO:0000313" key="2">
    <source>
        <dbReference type="Proteomes" id="UP001159428"/>
    </source>
</evidence>
<proteinExistence type="predicted"/>
<dbReference type="EMBL" id="CALNXJ010000026">
    <property type="protein sequence ID" value="CAH3131852.1"/>
    <property type="molecule type" value="Genomic_DNA"/>
</dbReference>
<protein>
    <submittedName>
        <fullName evidence="1">Uncharacterized protein</fullName>
    </submittedName>
</protein>
<sequence>MVKAIKTEKFVRFLYFLLDVPKILRESSLQFQSDYLFITEVSTKLETALTKVEGLKDSDLLPIAVTFQAKFQSNYNSESGLFKCGKDCNLDVVLNKGNAMGM</sequence>
<reference evidence="1 2" key="1">
    <citation type="submission" date="2022-05" db="EMBL/GenBank/DDBJ databases">
        <authorList>
            <consortium name="Genoscope - CEA"/>
            <person name="William W."/>
        </authorList>
    </citation>
    <scope>NUCLEOTIDE SEQUENCE [LARGE SCALE GENOMIC DNA]</scope>
</reference>
<organism evidence="1 2">
    <name type="scientific">Pocillopora meandrina</name>
    <dbReference type="NCBI Taxonomy" id="46732"/>
    <lineage>
        <taxon>Eukaryota</taxon>
        <taxon>Metazoa</taxon>
        <taxon>Cnidaria</taxon>
        <taxon>Anthozoa</taxon>
        <taxon>Hexacorallia</taxon>
        <taxon>Scleractinia</taxon>
        <taxon>Astrocoeniina</taxon>
        <taxon>Pocilloporidae</taxon>
        <taxon>Pocillopora</taxon>
    </lineage>
</organism>
<comment type="caution">
    <text evidence="1">The sequence shown here is derived from an EMBL/GenBank/DDBJ whole genome shotgun (WGS) entry which is preliminary data.</text>
</comment>
<evidence type="ECO:0000313" key="1">
    <source>
        <dbReference type="EMBL" id="CAH3131852.1"/>
    </source>
</evidence>
<name>A0AAU9X075_9CNID</name>
<gene>
    <name evidence="1" type="ORF">PMEA_00014858</name>
</gene>
<keyword evidence="2" id="KW-1185">Reference proteome</keyword>